<protein>
    <submittedName>
        <fullName evidence="3">Uncharacterized protein</fullName>
    </submittedName>
</protein>
<dbReference type="GO" id="GO:0030686">
    <property type="term" value="C:90S preribosome"/>
    <property type="evidence" value="ECO:0007669"/>
    <property type="project" value="TreeGrafter"/>
</dbReference>
<evidence type="ECO:0000313" key="4">
    <source>
        <dbReference type="Proteomes" id="UP000515908"/>
    </source>
</evidence>
<dbReference type="Pfam" id="PF22493">
    <property type="entry name" value="PUF_NOP9"/>
    <property type="match status" value="1"/>
</dbReference>
<organism evidence="3 4">
    <name type="scientific">Angomonas deanei</name>
    <dbReference type="NCBI Taxonomy" id="59799"/>
    <lineage>
        <taxon>Eukaryota</taxon>
        <taxon>Discoba</taxon>
        <taxon>Euglenozoa</taxon>
        <taxon>Kinetoplastea</taxon>
        <taxon>Metakinetoplastina</taxon>
        <taxon>Trypanosomatida</taxon>
        <taxon>Trypanosomatidae</taxon>
        <taxon>Strigomonadinae</taxon>
        <taxon>Angomonas</taxon>
    </lineage>
</organism>
<gene>
    <name evidence="3" type="ORF">ADEAN_000841600</name>
</gene>
<name>A0A7G2CRT2_9TRYP</name>
<accession>A0A7G2CRT2</accession>
<dbReference type="GO" id="GO:0030688">
    <property type="term" value="C:preribosome, small subunit precursor"/>
    <property type="evidence" value="ECO:0007669"/>
    <property type="project" value="TreeGrafter"/>
</dbReference>
<dbReference type="InterPro" id="IPR001313">
    <property type="entry name" value="Pumilio_RNA-bd_rpt"/>
</dbReference>
<dbReference type="SUPFAM" id="SSF48371">
    <property type="entry name" value="ARM repeat"/>
    <property type="match status" value="1"/>
</dbReference>
<keyword evidence="4" id="KW-1185">Reference proteome</keyword>
<dbReference type="GO" id="GO:0000472">
    <property type="term" value="P:endonucleolytic cleavage to generate mature 5'-end of SSU-rRNA from (SSU-rRNA, 5.8S rRNA, LSU-rRNA)"/>
    <property type="evidence" value="ECO:0007669"/>
    <property type="project" value="TreeGrafter"/>
</dbReference>
<dbReference type="OrthoDB" id="276354at2759"/>
<dbReference type="GO" id="GO:0000480">
    <property type="term" value="P:endonucleolytic cleavage in 5'-ETS of tricistronic rRNA transcript (SSU-rRNA, 5.8S rRNA, LSU-rRNA)"/>
    <property type="evidence" value="ECO:0007669"/>
    <property type="project" value="TreeGrafter"/>
</dbReference>
<dbReference type="GO" id="GO:0000447">
    <property type="term" value="P:endonucleolytic cleavage in ITS1 to separate SSU-rRNA from 5.8S rRNA and LSU-rRNA from tricistronic rRNA transcript (SSU-rRNA, 5.8S rRNA, LSU-rRNA)"/>
    <property type="evidence" value="ECO:0007669"/>
    <property type="project" value="TreeGrafter"/>
</dbReference>
<dbReference type="GO" id="GO:0000056">
    <property type="term" value="P:ribosomal small subunit export from nucleus"/>
    <property type="evidence" value="ECO:0007669"/>
    <property type="project" value="TreeGrafter"/>
</dbReference>
<dbReference type="InterPro" id="IPR016024">
    <property type="entry name" value="ARM-type_fold"/>
</dbReference>
<dbReference type="AlphaFoldDB" id="A0A7G2CRT2"/>
<proteinExistence type="predicted"/>
<evidence type="ECO:0000313" key="3">
    <source>
        <dbReference type="EMBL" id="CAD2220892.1"/>
    </source>
</evidence>
<feature type="compositionally biased region" description="Polar residues" evidence="2">
    <location>
        <begin position="262"/>
        <end position="272"/>
    </location>
</feature>
<dbReference type="EMBL" id="LR877163">
    <property type="protein sequence ID" value="CAD2220892.1"/>
    <property type="molecule type" value="Genomic_DNA"/>
</dbReference>
<dbReference type="InterPro" id="IPR040000">
    <property type="entry name" value="NOP9"/>
</dbReference>
<sequence>MSHWGKRPRDKDDETFVRFSDLSQEKKMERRREEREEKKERERTLSYFKSVDRALGDAADVSMLTAIVDGFFVELMKLLKADSTFHLLRNGLICKVIEKALASAPLLHSKSLLYVFIGHLSDIVSSPVASYLLETLMASISQSLSALEEGDFETEMIPDGPGIHTGSGVPSAMTLVGSVTEELGEYAEDLLTHEVASRATRSILLVLGGFTIRGAPALPRQVRFSEPLDQLTQFLVKALETGYQTTYQLETPGEAWYAAAKDSSQPGDSEPTSRVGAGDKGVRVSVRAASLA</sequence>
<reference evidence="3 4" key="1">
    <citation type="submission" date="2020-08" db="EMBL/GenBank/DDBJ databases">
        <authorList>
            <person name="Newling K."/>
            <person name="Davey J."/>
            <person name="Forrester S."/>
        </authorList>
    </citation>
    <scope>NUCLEOTIDE SEQUENCE [LARGE SCALE GENOMIC DNA]</scope>
    <source>
        <strain evidence="4">Crithidia deanei Carvalho (ATCC PRA-265)</strain>
    </source>
</reference>
<keyword evidence="1" id="KW-0677">Repeat</keyword>
<evidence type="ECO:0000256" key="2">
    <source>
        <dbReference type="SAM" id="MobiDB-lite"/>
    </source>
</evidence>
<dbReference type="VEuPathDB" id="TriTrypDB:ADEAN_000841600"/>
<dbReference type="PANTHER" id="PTHR13102:SF0">
    <property type="entry name" value="NUCLEOLAR PROTEIN 9"/>
    <property type="match status" value="1"/>
</dbReference>
<feature type="region of interest" description="Disordered" evidence="2">
    <location>
        <begin position="258"/>
        <end position="281"/>
    </location>
</feature>
<dbReference type="Proteomes" id="UP000515908">
    <property type="component" value="Chromosome 19"/>
</dbReference>
<dbReference type="GO" id="GO:0003723">
    <property type="term" value="F:RNA binding"/>
    <property type="evidence" value="ECO:0007669"/>
    <property type="project" value="InterPro"/>
</dbReference>
<dbReference type="PANTHER" id="PTHR13102">
    <property type="entry name" value="NUCLEOLAR PROTEIN 9"/>
    <property type="match status" value="1"/>
</dbReference>
<evidence type="ECO:0000256" key="1">
    <source>
        <dbReference type="ARBA" id="ARBA00022737"/>
    </source>
</evidence>
<dbReference type="GO" id="GO:0005730">
    <property type="term" value="C:nucleolus"/>
    <property type="evidence" value="ECO:0007669"/>
    <property type="project" value="TreeGrafter"/>
</dbReference>